<name>A0ABQ5GHS1_9ASTR</name>
<dbReference type="Proteomes" id="UP001151760">
    <property type="component" value="Unassembled WGS sequence"/>
</dbReference>
<organism evidence="1 2">
    <name type="scientific">Tanacetum coccineum</name>
    <dbReference type="NCBI Taxonomy" id="301880"/>
    <lineage>
        <taxon>Eukaryota</taxon>
        <taxon>Viridiplantae</taxon>
        <taxon>Streptophyta</taxon>
        <taxon>Embryophyta</taxon>
        <taxon>Tracheophyta</taxon>
        <taxon>Spermatophyta</taxon>
        <taxon>Magnoliopsida</taxon>
        <taxon>eudicotyledons</taxon>
        <taxon>Gunneridae</taxon>
        <taxon>Pentapetalae</taxon>
        <taxon>asterids</taxon>
        <taxon>campanulids</taxon>
        <taxon>Asterales</taxon>
        <taxon>Asteraceae</taxon>
        <taxon>Asteroideae</taxon>
        <taxon>Anthemideae</taxon>
        <taxon>Anthemidinae</taxon>
        <taxon>Tanacetum</taxon>
    </lineage>
</organism>
<keyword evidence="2" id="KW-1185">Reference proteome</keyword>
<evidence type="ECO:0000313" key="1">
    <source>
        <dbReference type="EMBL" id="GJT74928.1"/>
    </source>
</evidence>
<dbReference type="EMBL" id="BQNB010018484">
    <property type="protein sequence ID" value="GJT74928.1"/>
    <property type="molecule type" value="Genomic_DNA"/>
</dbReference>
<comment type="caution">
    <text evidence="1">The sequence shown here is derived from an EMBL/GenBank/DDBJ whole genome shotgun (WGS) entry which is preliminary data.</text>
</comment>
<gene>
    <name evidence="1" type="ORF">Tco_1041653</name>
</gene>
<sequence length="193" mass="22446">MTLNKYLEYEAKKERRLRKSARSKRNPTIYEEADFNSFHQNKNRAFDYPYYHEDIEIKKYHTSHPLHPCLESALPYSEGGLMSSNTSDEVDIDSMTIAEYESYIAKQGRKIDPLNDHSYSVRIGVKNLRKQEEAKVEKCDEGDIYDIWDITIGDVERLRQLLTPSVHTLHELDLVVQPCVIVLPSLDGIIRSL</sequence>
<evidence type="ECO:0000313" key="2">
    <source>
        <dbReference type="Proteomes" id="UP001151760"/>
    </source>
</evidence>
<reference evidence="1" key="1">
    <citation type="journal article" date="2022" name="Int. J. Mol. Sci.">
        <title>Draft Genome of Tanacetum Coccineum: Genomic Comparison of Closely Related Tanacetum-Family Plants.</title>
        <authorList>
            <person name="Yamashiro T."/>
            <person name="Shiraishi A."/>
            <person name="Nakayama K."/>
            <person name="Satake H."/>
        </authorList>
    </citation>
    <scope>NUCLEOTIDE SEQUENCE</scope>
</reference>
<proteinExistence type="predicted"/>
<protein>
    <submittedName>
        <fullName evidence="1">Uncharacterized protein</fullName>
    </submittedName>
</protein>
<reference evidence="1" key="2">
    <citation type="submission" date="2022-01" db="EMBL/GenBank/DDBJ databases">
        <authorList>
            <person name="Yamashiro T."/>
            <person name="Shiraishi A."/>
            <person name="Satake H."/>
            <person name="Nakayama K."/>
        </authorList>
    </citation>
    <scope>NUCLEOTIDE SEQUENCE</scope>
</reference>
<accession>A0ABQ5GHS1</accession>